<sequence>MDSLLFDPLVSVVAPDVVSMRFRGYATVPQFNVELGSWGWAQGGYSLKAARRSS</sequence>
<keyword evidence="2" id="KW-1185">Reference proteome</keyword>
<reference evidence="1 2" key="1">
    <citation type="journal article" date="2015" name="Stand. Genomic Sci.">
        <title>Genomic Encyclopedia of Bacterial and Archaeal Type Strains, Phase III: the genomes of soil and plant-associated and newly described type strains.</title>
        <authorList>
            <person name="Whitman W.B."/>
            <person name="Woyke T."/>
            <person name="Klenk H.P."/>
            <person name="Zhou Y."/>
            <person name="Lilburn T.G."/>
            <person name="Beck B.J."/>
            <person name="De Vos P."/>
            <person name="Vandamme P."/>
            <person name="Eisen J.A."/>
            <person name="Garrity G."/>
            <person name="Hugenholtz P."/>
            <person name="Kyrpides N.C."/>
        </authorList>
    </citation>
    <scope>NUCLEOTIDE SEQUENCE [LARGE SCALE GENOMIC DNA]</scope>
    <source>
        <strain evidence="1 2">VKM Ac-2572</strain>
    </source>
</reference>
<organism evidence="1 2">
    <name type="scientific">Kribbella steppae</name>
    <dbReference type="NCBI Taxonomy" id="2512223"/>
    <lineage>
        <taxon>Bacteria</taxon>
        <taxon>Bacillati</taxon>
        <taxon>Actinomycetota</taxon>
        <taxon>Actinomycetes</taxon>
        <taxon>Propionibacteriales</taxon>
        <taxon>Kribbellaceae</taxon>
        <taxon>Kribbella</taxon>
    </lineage>
</organism>
<dbReference type="EMBL" id="SLWN01000006">
    <property type="protein sequence ID" value="TCO28094.1"/>
    <property type="molecule type" value="Genomic_DNA"/>
</dbReference>
<dbReference type="Proteomes" id="UP000294508">
    <property type="component" value="Unassembled WGS sequence"/>
</dbReference>
<protein>
    <submittedName>
        <fullName evidence="1">Uncharacterized protein</fullName>
    </submittedName>
</protein>
<name>A0A4R2HFT9_9ACTN</name>
<proteinExistence type="predicted"/>
<evidence type="ECO:0000313" key="2">
    <source>
        <dbReference type="Proteomes" id="UP000294508"/>
    </source>
</evidence>
<gene>
    <name evidence="1" type="ORF">EV652_10676</name>
</gene>
<evidence type="ECO:0000313" key="1">
    <source>
        <dbReference type="EMBL" id="TCO28094.1"/>
    </source>
</evidence>
<dbReference type="AlphaFoldDB" id="A0A4R2HFT9"/>
<accession>A0A4R2HFT9</accession>
<comment type="caution">
    <text evidence="1">The sequence shown here is derived from an EMBL/GenBank/DDBJ whole genome shotgun (WGS) entry which is preliminary data.</text>
</comment>